<dbReference type="Proteomes" id="UP000236021">
    <property type="component" value="Unassembled WGS sequence"/>
</dbReference>
<dbReference type="PIRSF" id="PIRSF029745">
    <property type="entry name" value="FhaC"/>
    <property type="match status" value="1"/>
</dbReference>
<keyword evidence="4" id="KW-1134">Transmembrane beta strand</keyword>
<feature type="domain" description="POTRA" evidence="10">
    <location>
        <begin position="81"/>
        <end position="156"/>
    </location>
</feature>
<dbReference type="Gene3D" id="2.40.160.50">
    <property type="entry name" value="membrane protein fhac: a member of the omp85/tpsb transporter family"/>
    <property type="match status" value="1"/>
</dbReference>
<evidence type="ECO:0000256" key="9">
    <source>
        <dbReference type="SAM" id="SignalP"/>
    </source>
</evidence>
<keyword evidence="6" id="KW-0653">Protein transport</keyword>
<dbReference type="PANTHER" id="PTHR34597">
    <property type="entry name" value="SLR1661 PROTEIN"/>
    <property type="match status" value="1"/>
</dbReference>
<accession>A0ABX4VV43</accession>
<evidence type="ECO:0000256" key="5">
    <source>
        <dbReference type="ARBA" id="ARBA00022692"/>
    </source>
</evidence>
<comment type="similarity">
    <text evidence="2">Belongs to the TPS (TC 1.B.20) family.</text>
</comment>
<evidence type="ECO:0000259" key="10">
    <source>
        <dbReference type="PROSITE" id="PS51779"/>
    </source>
</evidence>
<reference evidence="11 12" key="1">
    <citation type="submission" date="2018-01" db="EMBL/GenBank/DDBJ databases">
        <title>Denitrification phenotypes of diverse strains of Pseudomonas stutzeri.</title>
        <authorList>
            <person name="Milligan D.A."/>
            <person name="Bergaust L."/>
            <person name="Bakken L.R."/>
            <person name="Frostegard A."/>
        </authorList>
    </citation>
    <scope>NUCLEOTIDE SEQUENCE [LARGE SCALE GENOMIC DNA]</scope>
    <source>
        <strain evidence="11 12">ST27MN3</strain>
    </source>
</reference>
<dbReference type="EMBL" id="POUI01000003">
    <property type="protein sequence ID" value="PNF84045.1"/>
    <property type="molecule type" value="Genomic_DNA"/>
</dbReference>
<keyword evidence="12" id="KW-1185">Reference proteome</keyword>
<sequence>MVAVRRLLFASLFSAICFSASPASAQVPPANIPSPGDRDLIRDRQERLLEEQRRRIEELQQLPGREALVPPPQPTDDERCFEIQTIRLEGATHISAEQQTELLAPFVNRCLGASQLNALLKAVTQFYIDRGYVTSRAYLPQQDMADGELEVLIVEGQLEGLDQSAVASERELAMAFPGRTGQIVDLRELEQLVDQLNRLPSRPAQLELMPGQEVGGSRVRLQGDPLKPWRLSFNRHNNGEKSTGEQQWGLGLDWDSPLGLADQLSLRAGGDAVSDHYRHSANQGLFYTLPYGWWTFSYGYNQSYYRTQNDAAGFAFELDGESKSHQLGAERVLHRDAVSKTAVNFGLSHLRTRNYIENSLLDVSSQRLSEMQLGLNHGRRIGTAFVNVDAGWQHGIGAFDAQRRGDPLPGEPEARYHKYTLTLSALQPFQLWGEFFSFDSLLNGQKSEDALYSPQRISVGGLASVRGFKEQSLSGDTGGYWRNQLRWRRPVGWEPLRPFLHEYGLAYAYDVGVIHGGHYNPDRHGRMSGHALELTARGAHLATSLTFAHSLERPDAITERERPVYFRIDLFF</sequence>
<organism evidence="11 12">
    <name type="scientific">Stutzerimonas decontaminans</name>
    <dbReference type="NCBI Taxonomy" id="3022791"/>
    <lineage>
        <taxon>Bacteria</taxon>
        <taxon>Pseudomonadati</taxon>
        <taxon>Pseudomonadota</taxon>
        <taxon>Gammaproteobacteria</taxon>
        <taxon>Pseudomonadales</taxon>
        <taxon>Pseudomonadaceae</taxon>
        <taxon>Stutzerimonas</taxon>
    </lineage>
</organism>
<dbReference type="InterPro" id="IPR013686">
    <property type="entry name" value="Polypept-transport_assoc_ShlB"/>
</dbReference>
<evidence type="ECO:0000256" key="8">
    <source>
        <dbReference type="ARBA" id="ARBA00023237"/>
    </source>
</evidence>
<dbReference type="InterPro" id="IPR005565">
    <property type="entry name" value="Hemolysn_activator_HlyB_C"/>
</dbReference>
<protein>
    <submittedName>
        <fullName evidence="11">ShlB/FhaC/HecB family hemolysin secretion/activation protein</fullName>
    </submittedName>
</protein>
<dbReference type="RefSeq" id="WP_038664128.1">
    <property type="nucleotide sequence ID" value="NZ_CP007509.1"/>
</dbReference>
<feature type="chain" id="PRO_5047387423" evidence="9">
    <location>
        <begin position="26"/>
        <end position="572"/>
    </location>
</feature>
<evidence type="ECO:0000256" key="6">
    <source>
        <dbReference type="ARBA" id="ARBA00022927"/>
    </source>
</evidence>
<evidence type="ECO:0000256" key="1">
    <source>
        <dbReference type="ARBA" id="ARBA00004442"/>
    </source>
</evidence>
<feature type="signal peptide" evidence="9">
    <location>
        <begin position="1"/>
        <end position="25"/>
    </location>
</feature>
<dbReference type="PANTHER" id="PTHR34597:SF3">
    <property type="entry name" value="OUTER MEMBRANE TRANSPORTER CDIB"/>
    <property type="match status" value="1"/>
</dbReference>
<dbReference type="Pfam" id="PF03865">
    <property type="entry name" value="ShlB"/>
    <property type="match status" value="1"/>
</dbReference>
<dbReference type="Pfam" id="PF17287">
    <property type="entry name" value="POTRA_3"/>
    <property type="match status" value="1"/>
</dbReference>
<keyword evidence="3" id="KW-0813">Transport</keyword>
<evidence type="ECO:0000256" key="3">
    <source>
        <dbReference type="ARBA" id="ARBA00022448"/>
    </source>
</evidence>
<keyword evidence="7" id="KW-0472">Membrane</keyword>
<dbReference type="InterPro" id="IPR035251">
    <property type="entry name" value="ShlB_POTRA"/>
</dbReference>
<evidence type="ECO:0000313" key="12">
    <source>
        <dbReference type="Proteomes" id="UP000236021"/>
    </source>
</evidence>
<evidence type="ECO:0000256" key="7">
    <source>
        <dbReference type="ARBA" id="ARBA00023136"/>
    </source>
</evidence>
<evidence type="ECO:0000256" key="4">
    <source>
        <dbReference type="ARBA" id="ARBA00022452"/>
    </source>
</evidence>
<keyword evidence="9" id="KW-0732">Signal</keyword>
<dbReference type="InterPro" id="IPR027282">
    <property type="entry name" value="TPS"/>
</dbReference>
<gene>
    <name evidence="11" type="ORF">CXK93_13155</name>
</gene>
<evidence type="ECO:0000256" key="2">
    <source>
        <dbReference type="ARBA" id="ARBA00009055"/>
    </source>
</evidence>
<comment type="caution">
    <text evidence="11">The sequence shown here is derived from an EMBL/GenBank/DDBJ whole genome shotgun (WGS) entry which is preliminary data.</text>
</comment>
<dbReference type="InterPro" id="IPR051544">
    <property type="entry name" value="TPS_OM_transporter"/>
</dbReference>
<keyword evidence="8" id="KW-0998">Cell outer membrane</keyword>
<keyword evidence="5" id="KW-0812">Transmembrane</keyword>
<comment type="subcellular location">
    <subcellularLocation>
        <location evidence="1">Cell outer membrane</location>
    </subcellularLocation>
</comment>
<proteinExistence type="inferred from homology"/>
<evidence type="ECO:0000313" key="11">
    <source>
        <dbReference type="EMBL" id="PNF84045.1"/>
    </source>
</evidence>
<name>A0ABX4VV43_9GAMM</name>
<dbReference type="PROSITE" id="PS51779">
    <property type="entry name" value="POTRA"/>
    <property type="match status" value="1"/>
</dbReference>
<dbReference type="InterPro" id="IPR034746">
    <property type="entry name" value="POTRA"/>
</dbReference>
<dbReference type="Pfam" id="PF08479">
    <property type="entry name" value="POTRA_2"/>
    <property type="match status" value="1"/>
</dbReference>
<dbReference type="Gene3D" id="3.10.20.310">
    <property type="entry name" value="membrane protein fhac"/>
    <property type="match status" value="1"/>
</dbReference>